<proteinExistence type="predicted"/>
<sequence length="261" mass="29896">MKKLIYLLAFVVAGLCYACHDITVGYLIVGETAGYPNDTMIVITKAENELQRVKNIEASFYLESQEIQDRIEELDNQIDNIKNSDEYWDDELWFEADEDDFWDDPDAWEKLTAKVDEKYGITPLQTELDELSLKLNNLATEMGIESLEILKKDIETWKNKVDYKLPYLSSEIDGVKGTAILYFRVVDVKSDNSENAAKFMDYVEVKGHGQISVKYNPEVPVGTYLLTLEVENEGRSKIIEDVFTVILKDVPEEAPIPMPDE</sequence>
<dbReference type="Proteomes" id="UP000646484">
    <property type="component" value="Unassembled WGS sequence"/>
</dbReference>
<organism evidence="1 2">
    <name type="scientific">Butyricimonas hominis</name>
    <dbReference type="NCBI Taxonomy" id="2763032"/>
    <lineage>
        <taxon>Bacteria</taxon>
        <taxon>Pseudomonadati</taxon>
        <taxon>Bacteroidota</taxon>
        <taxon>Bacteroidia</taxon>
        <taxon>Bacteroidales</taxon>
        <taxon>Odoribacteraceae</taxon>
        <taxon>Butyricimonas</taxon>
    </lineage>
</organism>
<name>A0ABR7D658_9BACT</name>
<dbReference type="EMBL" id="JACOOH010000010">
    <property type="protein sequence ID" value="MBC5623447.1"/>
    <property type="molecule type" value="Genomic_DNA"/>
</dbReference>
<reference evidence="1 2" key="1">
    <citation type="submission" date="2020-08" db="EMBL/GenBank/DDBJ databases">
        <title>Genome public.</title>
        <authorList>
            <person name="Liu C."/>
            <person name="Sun Q."/>
        </authorList>
    </citation>
    <scope>NUCLEOTIDE SEQUENCE [LARGE SCALE GENOMIC DNA]</scope>
    <source>
        <strain evidence="1 2">NSJ-56</strain>
    </source>
</reference>
<evidence type="ECO:0000313" key="2">
    <source>
        <dbReference type="Proteomes" id="UP000646484"/>
    </source>
</evidence>
<protein>
    <submittedName>
        <fullName evidence="1">Uncharacterized protein</fullName>
    </submittedName>
</protein>
<comment type="caution">
    <text evidence="1">The sequence shown here is derived from an EMBL/GenBank/DDBJ whole genome shotgun (WGS) entry which is preliminary data.</text>
</comment>
<gene>
    <name evidence="1" type="ORF">H8S64_20325</name>
</gene>
<keyword evidence="2" id="KW-1185">Reference proteome</keyword>
<dbReference type="RefSeq" id="WP_186978494.1">
    <property type="nucleotide sequence ID" value="NZ_JACOOH010000010.1"/>
</dbReference>
<accession>A0ABR7D658</accession>
<evidence type="ECO:0000313" key="1">
    <source>
        <dbReference type="EMBL" id="MBC5623447.1"/>
    </source>
</evidence>